<keyword evidence="3" id="KW-1185">Reference proteome</keyword>
<reference evidence="2 3" key="1">
    <citation type="submission" date="2020-07" db="EMBL/GenBank/DDBJ databases">
        <title>Halosimplex pelagicum sp. nov. and Halosimplex rubrum sp. nov., isolated from salted brown alga Laminaria, and emended description of the genus Halosimplex.</title>
        <authorList>
            <person name="Cui H."/>
        </authorList>
    </citation>
    <scope>NUCLEOTIDE SEQUENCE [LARGE SCALE GENOMIC DNA]</scope>
    <source>
        <strain evidence="2 3">R27</strain>
    </source>
</reference>
<gene>
    <name evidence="2" type="ORF">HZS55_20390</name>
</gene>
<feature type="transmembrane region" description="Helical" evidence="1">
    <location>
        <begin position="160"/>
        <end position="179"/>
    </location>
</feature>
<keyword evidence="1" id="KW-1133">Transmembrane helix</keyword>
<dbReference type="EMBL" id="CP058910">
    <property type="protein sequence ID" value="QLH79510.1"/>
    <property type="molecule type" value="Genomic_DNA"/>
</dbReference>
<keyword evidence="1" id="KW-0472">Membrane</keyword>
<protein>
    <submittedName>
        <fullName evidence="2">Uncharacterized protein</fullName>
    </submittedName>
</protein>
<sequence length="197" mass="21854">MNSLQSLKEHSPGVLFLLTYSSIIGFTEFASTPPKILLFGILLPVISVVGISEAVTSYLIKEFYEPVGVESYLEALDIVSEDEEALQEIDDRAILDQLPHDSEDVVSVSETNVELFNKVPGEVYDPIDKRIRGEVTTLICCLLIGLSAPVVGHFYYNQIIALGGILLTILALATALHYYNDLIEIIQYSPKRVKHEN</sequence>
<dbReference type="GeneID" id="56080275"/>
<evidence type="ECO:0000313" key="3">
    <source>
        <dbReference type="Proteomes" id="UP000509667"/>
    </source>
</evidence>
<evidence type="ECO:0000256" key="1">
    <source>
        <dbReference type="SAM" id="Phobius"/>
    </source>
</evidence>
<name>A0A7D5T6I9_9EURY</name>
<organism evidence="2 3">
    <name type="scientific">Halosimplex rubrum</name>
    <dbReference type="NCBI Taxonomy" id="869889"/>
    <lineage>
        <taxon>Archaea</taxon>
        <taxon>Methanobacteriati</taxon>
        <taxon>Methanobacteriota</taxon>
        <taxon>Stenosarchaea group</taxon>
        <taxon>Halobacteria</taxon>
        <taxon>Halobacteriales</taxon>
        <taxon>Haloarculaceae</taxon>
        <taxon>Halosimplex</taxon>
    </lineage>
</organism>
<dbReference type="Proteomes" id="UP000509667">
    <property type="component" value="Chromosome"/>
</dbReference>
<keyword evidence="1" id="KW-0812">Transmembrane</keyword>
<dbReference type="RefSeq" id="WP_179909376.1">
    <property type="nucleotide sequence ID" value="NZ_CP058910.1"/>
</dbReference>
<proteinExistence type="predicted"/>
<feature type="transmembrane region" description="Helical" evidence="1">
    <location>
        <begin position="36"/>
        <end position="60"/>
    </location>
</feature>
<dbReference type="AlphaFoldDB" id="A0A7D5T6I9"/>
<accession>A0A7D5T6I9</accession>
<dbReference type="KEGG" id="hrr:HZS55_20390"/>
<feature type="transmembrane region" description="Helical" evidence="1">
    <location>
        <begin position="135"/>
        <end position="154"/>
    </location>
</feature>
<feature type="transmembrane region" description="Helical" evidence="1">
    <location>
        <begin position="12"/>
        <end position="30"/>
    </location>
</feature>
<evidence type="ECO:0000313" key="2">
    <source>
        <dbReference type="EMBL" id="QLH79510.1"/>
    </source>
</evidence>